<feature type="region of interest" description="Disordered" evidence="1">
    <location>
        <begin position="332"/>
        <end position="369"/>
    </location>
</feature>
<feature type="compositionally biased region" description="Basic and acidic residues" evidence="1">
    <location>
        <begin position="332"/>
        <end position="346"/>
    </location>
</feature>
<gene>
    <name evidence="2" type="ORF">CSF007_8760</name>
    <name evidence="3" type="ORF">NCTC10476_00387</name>
</gene>
<dbReference type="eggNOG" id="ENOG5031IN2">
    <property type="taxonomic scope" value="Bacteria"/>
</dbReference>
<keyword evidence="4" id="KW-1185">Reference proteome</keyword>
<feature type="compositionally biased region" description="Polar residues" evidence="1">
    <location>
        <begin position="7"/>
        <end position="20"/>
    </location>
</feature>
<evidence type="ECO:0000256" key="1">
    <source>
        <dbReference type="SAM" id="MobiDB-lite"/>
    </source>
</evidence>
<evidence type="ECO:0000313" key="3">
    <source>
        <dbReference type="EMBL" id="SUP99134.1"/>
    </source>
</evidence>
<dbReference type="PATRIC" id="fig|29486.44.peg.1397"/>
<protein>
    <submittedName>
        <fullName evidence="2">Uncharacterized protein</fullName>
    </submittedName>
</protein>
<name>A0A085U7G1_YERRU</name>
<accession>A0A085U7G1</accession>
<dbReference type="EMBL" id="LN681231">
    <property type="protein sequence ID" value="CEK27505.1"/>
    <property type="molecule type" value="Genomic_DNA"/>
</dbReference>
<reference evidence="3 4" key="2">
    <citation type="submission" date="2018-06" db="EMBL/GenBank/DDBJ databases">
        <authorList>
            <consortium name="Pathogen Informatics"/>
            <person name="Doyle S."/>
        </authorList>
    </citation>
    <scope>NUCLEOTIDE SEQUENCE [LARGE SCALE GENOMIC DNA]</scope>
    <source>
        <strain evidence="3 4">NCTC10476</strain>
    </source>
</reference>
<dbReference type="AlphaFoldDB" id="A0A085U7G1"/>
<evidence type="ECO:0000313" key="4">
    <source>
        <dbReference type="Proteomes" id="UP000255169"/>
    </source>
</evidence>
<feature type="compositionally biased region" description="Polar residues" evidence="1">
    <location>
        <begin position="347"/>
        <end position="369"/>
    </location>
</feature>
<evidence type="ECO:0000313" key="2">
    <source>
        <dbReference type="EMBL" id="CEK27505.1"/>
    </source>
</evidence>
<organism evidence="2">
    <name type="scientific">Yersinia ruckeri</name>
    <dbReference type="NCBI Taxonomy" id="29486"/>
    <lineage>
        <taxon>Bacteria</taxon>
        <taxon>Pseudomonadati</taxon>
        <taxon>Pseudomonadota</taxon>
        <taxon>Gammaproteobacteria</taxon>
        <taxon>Enterobacterales</taxon>
        <taxon>Yersiniaceae</taxon>
        <taxon>Yersinia</taxon>
    </lineage>
</organism>
<reference evidence="2" key="1">
    <citation type="journal article" date="2015" name="Genome Announc.">
        <title>Complete Genome Sequence of Yersinia ruckeri Strain CSF007-82, Etiologic Agent of Red Mouth Disease in Salmonid Fish.</title>
        <authorList>
            <person name="Nelson M.C."/>
            <person name="LaPatra S.E."/>
            <person name="Welch T.J."/>
            <person name="Graf J."/>
        </authorList>
    </citation>
    <scope>NUCLEOTIDE SEQUENCE</scope>
    <source>
        <strain evidence="2">CSF007-82</strain>
    </source>
</reference>
<proteinExistence type="predicted"/>
<dbReference type="STRING" id="29486.UGYR_01570"/>
<dbReference type="Proteomes" id="UP000255169">
    <property type="component" value="Unassembled WGS sequence"/>
</dbReference>
<sequence>MRIYQAPNITPQNRVKNQAPATEAKSQFIGKIVGVNTTTENRLIQTNKACPLAAQKTEGLQTALAKKNSVSPPVKAYIYATFFNKDMITQAIEINASRVLQGKEPYPILSSDSQKLMETGLASYIESNRDAFKRVESLSTKVDKYLNKTSIEALHKKAPVKIKVLGALLALRKTPIISLDKANPKILEKIYIVGHGFAGSNMIAATPDGSKSVKTSEMVVSEIKQLINSIPDKKIDIRMMQCESADRETAMTMNKAALAENAQSKEGAQPLARYMADALSRQGIQATVQGYHGLGVSWAYQNLHQTRALASDYDTDNYKFTPYRASEYRRAFSSELKPSEPAKAENRSNSAINTQVENNVRSADVSSTD</sequence>
<feature type="region of interest" description="Disordered" evidence="1">
    <location>
        <begin position="1"/>
        <end position="21"/>
    </location>
</feature>
<dbReference type="EMBL" id="UHJG01000001">
    <property type="protein sequence ID" value="SUP99134.1"/>
    <property type="molecule type" value="Genomic_DNA"/>
</dbReference>